<evidence type="ECO:0000259" key="13">
    <source>
        <dbReference type="Pfam" id="PF00288"/>
    </source>
</evidence>
<dbReference type="Pfam" id="PF00288">
    <property type="entry name" value="GHMP_kinases_N"/>
    <property type="match status" value="1"/>
</dbReference>
<keyword evidence="9 12" id="KW-0418">Kinase</keyword>
<dbReference type="SUPFAM" id="SSF54211">
    <property type="entry name" value="Ribosomal protein S5 domain 2-like"/>
    <property type="match status" value="1"/>
</dbReference>
<dbReference type="Gene3D" id="3.30.230.10">
    <property type="match status" value="1"/>
</dbReference>
<dbReference type="InterPro" id="IPR014721">
    <property type="entry name" value="Ribsml_uS5_D2-typ_fold_subgr"/>
</dbReference>
<name>A0A486XTK4_9GAMM</name>
<protein>
    <recommendedName>
        <fullName evidence="4 12">Homoserine kinase</fullName>
        <shortName evidence="12">HK</shortName>
        <shortName evidence="12">HSK</shortName>
        <ecNumber evidence="3 12">2.7.1.39</ecNumber>
    </recommendedName>
</protein>
<comment type="similarity">
    <text evidence="2 12">Belongs to the GHMP kinase family. Homoserine kinase subfamily.</text>
</comment>
<dbReference type="GO" id="GO:0005524">
    <property type="term" value="F:ATP binding"/>
    <property type="evidence" value="ECO:0007669"/>
    <property type="project" value="UniProtKB-UniRule"/>
</dbReference>
<keyword evidence="10 12" id="KW-0067">ATP-binding</keyword>
<evidence type="ECO:0000256" key="6">
    <source>
        <dbReference type="ARBA" id="ARBA00022679"/>
    </source>
</evidence>
<keyword evidence="5 12" id="KW-0028">Amino-acid biosynthesis</keyword>
<comment type="subcellular location">
    <subcellularLocation>
        <location evidence="12">Cytoplasm</location>
    </subcellularLocation>
</comment>
<evidence type="ECO:0000256" key="4">
    <source>
        <dbReference type="ARBA" id="ARBA00017858"/>
    </source>
</evidence>
<evidence type="ECO:0000256" key="11">
    <source>
        <dbReference type="ARBA" id="ARBA00049375"/>
    </source>
</evidence>
<dbReference type="EC" id="2.7.1.39" evidence="3 12"/>
<dbReference type="InterPro" id="IPR006203">
    <property type="entry name" value="GHMP_knse_ATP-bd_CS"/>
</dbReference>
<dbReference type="GO" id="GO:0004413">
    <property type="term" value="F:homoserine kinase activity"/>
    <property type="evidence" value="ECO:0007669"/>
    <property type="project" value="UniProtKB-UniRule"/>
</dbReference>
<dbReference type="PRINTS" id="PR00958">
    <property type="entry name" value="HOMSERKINASE"/>
</dbReference>
<gene>
    <name evidence="12" type="primary">thrB</name>
    <name evidence="15" type="ORF">BAL341_2683</name>
</gene>
<feature type="domain" description="GHMP kinase N-terminal" evidence="13">
    <location>
        <begin position="76"/>
        <end position="164"/>
    </location>
</feature>
<dbReference type="PANTHER" id="PTHR20861:SF1">
    <property type="entry name" value="HOMOSERINE KINASE"/>
    <property type="match status" value="1"/>
</dbReference>
<evidence type="ECO:0000256" key="3">
    <source>
        <dbReference type="ARBA" id="ARBA00012078"/>
    </source>
</evidence>
<dbReference type="InterPro" id="IPR036554">
    <property type="entry name" value="GHMP_kinase_C_sf"/>
</dbReference>
<keyword evidence="12" id="KW-0963">Cytoplasm</keyword>
<dbReference type="SUPFAM" id="SSF55060">
    <property type="entry name" value="GHMP Kinase, C-terminal domain"/>
    <property type="match status" value="1"/>
</dbReference>
<evidence type="ECO:0000313" key="15">
    <source>
        <dbReference type="EMBL" id="VHO05599.1"/>
    </source>
</evidence>
<feature type="binding site" evidence="12">
    <location>
        <begin position="105"/>
        <end position="115"/>
    </location>
    <ligand>
        <name>ATP</name>
        <dbReference type="ChEBI" id="CHEBI:30616"/>
    </ligand>
</feature>
<keyword evidence="6 12" id="KW-0808">Transferase</keyword>
<comment type="pathway">
    <text evidence="1 12">Amino-acid biosynthesis; L-threonine biosynthesis; L-threonine from L-aspartate: step 4/5.</text>
</comment>
<dbReference type="GO" id="GO:0009088">
    <property type="term" value="P:threonine biosynthetic process"/>
    <property type="evidence" value="ECO:0007669"/>
    <property type="project" value="UniProtKB-UniRule"/>
</dbReference>
<evidence type="ECO:0000256" key="8">
    <source>
        <dbReference type="ARBA" id="ARBA00022741"/>
    </source>
</evidence>
<feature type="domain" description="GHMP kinase C-terminal" evidence="14">
    <location>
        <begin position="245"/>
        <end position="302"/>
    </location>
</feature>
<dbReference type="UniPathway" id="UPA00050">
    <property type="reaction ID" value="UER00064"/>
</dbReference>
<keyword evidence="7 12" id="KW-0791">Threonine biosynthesis</keyword>
<organism evidence="15">
    <name type="scientific">Rheinheimera sp. BAL341</name>
    <dbReference type="NCBI Taxonomy" id="1708203"/>
    <lineage>
        <taxon>Bacteria</taxon>
        <taxon>Pseudomonadati</taxon>
        <taxon>Pseudomonadota</taxon>
        <taxon>Gammaproteobacteria</taxon>
        <taxon>Chromatiales</taxon>
        <taxon>Chromatiaceae</taxon>
        <taxon>Rheinheimera</taxon>
    </lineage>
</organism>
<dbReference type="AlphaFoldDB" id="A0A486XTK4"/>
<evidence type="ECO:0000259" key="14">
    <source>
        <dbReference type="Pfam" id="PF08544"/>
    </source>
</evidence>
<sequence length="322" mass="34920">MQSLSGTTQHDYLKRYYAPASTGNFSVGFDLLGAAFEPLNGELFGDVLDILAESDELSLQIVGRYLHQLPQNTDDNLVLSCFYAFERKLGRRLPRLALRLHKNLPVGSGLGSSACSIVVACYAFNDYFGQPLAEAELLTLMAEAEGGVSGSVHYDNVAPSYFGGLQLMLPQSPQICRSLPWFEHWRVVLSYPGTVLSTKAARAVLPQQLSLTHSISFAGMLSRFVSAMYVKDEAEAVAALQDLIAEQPRTPLLPELPALRQALSAQGILHLGISGAGPTLFALCANDAQAQLAADYLTRHYEKNQDATTQICRLSLAGARAL</sequence>
<dbReference type="HAMAP" id="MF_00384">
    <property type="entry name" value="Homoser_kinase"/>
    <property type="match status" value="1"/>
</dbReference>
<dbReference type="Pfam" id="PF08544">
    <property type="entry name" value="GHMP_kinases_C"/>
    <property type="match status" value="1"/>
</dbReference>
<proteinExistence type="inferred from homology"/>
<dbReference type="InterPro" id="IPR000870">
    <property type="entry name" value="Homoserine_kinase"/>
</dbReference>
<comment type="function">
    <text evidence="12">Catalyzes the ATP-dependent phosphorylation of L-homoserine to L-homoserine phosphate.</text>
</comment>
<accession>A0A486XTK4</accession>
<comment type="catalytic activity">
    <reaction evidence="11 12">
        <text>L-homoserine + ATP = O-phospho-L-homoserine + ADP + H(+)</text>
        <dbReference type="Rhea" id="RHEA:13985"/>
        <dbReference type="ChEBI" id="CHEBI:15378"/>
        <dbReference type="ChEBI" id="CHEBI:30616"/>
        <dbReference type="ChEBI" id="CHEBI:57476"/>
        <dbReference type="ChEBI" id="CHEBI:57590"/>
        <dbReference type="ChEBI" id="CHEBI:456216"/>
        <dbReference type="EC" id="2.7.1.39"/>
    </reaction>
</comment>
<dbReference type="InterPro" id="IPR020568">
    <property type="entry name" value="Ribosomal_Su5_D2-typ_SF"/>
</dbReference>
<dbReference type="InterPro" id="IPR013750">
    <property type="entry name" value="GHMP_kinase_C_dom"/>
</dbReference>
<dbReference type="PANTHER" id="PTHR20861">
    <property type="entry name" value="HOMOSERINE/4-DIPHOSPHOCYTIDYL-2-C-METHYL-D-ERYTHRITOL KINASE"/>
    <property type="match status" value="1"/>
</dbReference>
<evidence type="ECO:0000256" key="5">
    <source>
        <dbReference type="ARBA" id="ARBA00022605"/>
    </source>
</evidence>
<dbReference type="InterPro" id="IPR006204">
    <property type="entry name" value="GHMP_kinase_N_dom"/>
</dbReference>
<evidence type="ECO:0000256" key="2">
    <source>
        <dbReference type="ARBA" id="ARBA00007370"/>
    </source>
</evidence>
<reference evidence="15" key="1">
    <citation type="submission" date="2019-04" db="EMBL/GenBank/DDBJ databases">
        <authorList>
            <person name="Brambilla D."/>
        </authorList>
    </citation>
    <scope>NUCLEOTIDE SEQUENCE</scope>
    <source>
        <strain evidence="15">BAL1</strain>
    </source>
</reference>
<dbReference type="NCBIfam" id="NF002288">
    <property type="entry name" value="PRK01212.1-4"/>
    <property type="match status" value="1"/>
</dbReference>
<evidence type="ECO:0000256" key="9">
    <source>
        <dbReference type="ARBA" id="ARBA00022777"/>
    </source>
</evidence>
<evidence type="ECO:0000256" key="10">
    <source>
        <dbReference type="ARBA" id="ARBA00022840"/>
    </source>
</evidence>
<evidence type="ECO:0000256" key="12">
    <source>
        <dbReference type="HAMAP-Rule" id="MF_00384"/>
    </source>
</evidence>
<dbReference type="PIRSF" id="PIRSF000676">
    <property type="entry name" value="Homoser_kin"/>
    <property type="match status" value="1"/>
</dbReference>
<dbReference type="Gene3D" id="3.30.70.890">
    <property type="entry name" value="GHMP kinase, C-terminal domain"/>
    <property type="match status" value="1"/>
</dbReference>
<keyword evidence="8 12" id="KW-0547">Nucleotide-binding</keyword>
<dbReference type="EMBL" id="CAAJGR010000130">
    <property type="protein sequence ID" value="VHO05599.1"/>
    <property type="molecule type" value="Genomic_DNA"/>
</dbReference>
<dbReference type="NCBIfam" id="TIGR00191">
    <property type="entry name" value="thrB"/>
    <property type="match status" value="1"/>
</dbReference>
<dbReference type="GO" id="GO:0005737">
    <property type="term" value="C:cytoplasm"/>
    <property type="evidence" value="ECO:0007669"/>
    <property type="project" value="UniProtKB-SubCell"/>
</dbReference>
<evidence type="ECO:0000256" key="7">
    <source>
        <dbReference type="ARBA" id="ARBA00022697"/>
    </source>
</evidence>
<dbReference type="PROSITE" id="PS00627">
    <property type="entry name" value="GHMP_KINASES_ATP"/>
    <property type="match status" value="1"/>
</dbReference>
<evidence type="ECO:0000256" key="1">
    <source>
        <dbReference type="ARBA" id="ARBA00005015"/>
    </source>
</evidence>